<gene>
    <name evidence="1" type="ORF">CIPAW_11G006900</name>
</gene>
<sequence length="34" mass="3740">MNYSLFVRIYMPSINIKVPNLTLAVSGSDAISPQ</sequence>
<dbReference type="EMBL" id="CM031819">
    <property type="protein sequence ID" value="KAG6634936.1"/>
    <property type="molecule type" value="Genomic_DNA"/>
</dbReference>
<comment type="caution">
    <text evidence="1">The sequence shown here is derived from an EMBL/GenBank/DDBJ whole genome shotgun (WGS) entry which is preliminary data.</text>
</comment>
<reference evidence="1" key="1">
    <citation type="submission" date="2020-12" db="EMBL/GenBank/DDBJ databases">
        <title>WGS assembly of Carya illinoinensis cv. Pawnee.</title>
        <authorList>
            <person name="Platts A."/>
            <person name="Shu S."/>
            <person name="Wright S."/>
            <person name="Barry K."/>
            <person name="Edger P."/>
            <person name="Pires J.C."/>
            <person name="Schmutz J."/>
        </authorList>
    </citation>
    <scope>NUCLEOTIDE SEQUENCE</scope>
    <source>
        <tissue evidence="1">Leaf</tissue>
    </source>
</reference>
<protein>
    <submittedName>
        <fullName evidence="1">Uncharacterized protein</fullName>
    </submittedName>
</protein>
<evidence type="ECO:0000313" key="2">
    <source>
        <dbReference type="Proteomes" id="UP000811609"/>
    </source>
</evidence>
<dbReference type="AlphaFoldDB" id="A0A8T1NS30"/>
<accession>A0A8T1NS30</accession>
<proteinExistence type="predicted"/>
<dbReference type="Proteomes" id="UP000811609">
    <property type="component" value="Chromosome 11"/>
</dbReference>
<evidence type="ECO:0000313" key="1">
    <source>
        <dbReference type="EMBL" id="KAG6634936.1"/>
    </source>
</evidence>
<name>A0A8T1NS30_CARIL</name>
<keyword evidence="2" id="KW-1185">Reference proteome</keyword>
<organism evidence="1 2">
    <name type="scientific">Carya illinoinensis</name>
    <name type="common">Pecan</name>
    <dbReference type="NCBI Taxonomy" id="32201"/>
    <lineage>
        <taxon>Eukaryota</taxon>
        <taxon>Viridiplantae</taxon>
        <taxon>Streptophyta</taxon>
        <taxon>Embryophyta</taxon>
        <taxon>Tracheophyta</taxon>
        <taxon>Spermatophyta</taxon>
        <taxon>Magnoliopsida</taxon>
        <taxon>eudicotyledons</taxon>
        <taxon>Gunneridae</taxon>
        <taxon>Pentapetalae</taxon>
        <taxon>rosids</taxon>
        <taxon>fabids</taxon>
        <taxon>Fagales</taxon>
        <taxon>Juglandaceae</taxon>
        <taxon>Carya</taxon>
    </lineage>
</organism>